<gene>
    <name evidence="1" type="ORF">ACI76L_12100</name>
</gene>
<keyword evidence="2" id="KW-1185">Reference proteome</keyword>
<reference evidence="1 2" key="1">
    <citation type="journal article" date="2016" name="Sci. Rep.">
        <title>Whole genome sequencing identifies a novel species of the genus Capnocytophaga isolated from dog and cat bite wounds in humans.</title>
        <authorList>
            <person name="Zangenah S."/>
            <person name="Abbasi N."/>
            <person name="Andersson A.F."/>
            <person name="Bergman P."/>
        </authorList>
    </citation>
    <scope>NUCLEOTIDE SEQUENCE [LARGE SCALE GENOMIC DNA]</scope>
    <source>
        <strain evidence="1 2">W5</strain>
    </source>
</reference>
<dbReference type="Proteomes" id="UP001622370">
    <property type="component" value="Unassembled WGS sequence"/>
</dbReference>
<dbReference type="InterPro" id="IPR058522">
    <property type="entry name" value="DUF8209"/>
</dbReference>
<evidence type="ECO:0000313" key="1">
    <source>
        <dbReference type="EMBL" id="MFK8294529.1"/>
    </source>
</evidence>
<name>A0ABW8QDU9_9FLAO</name>
<sequence>MDELSDFDFLNLIEKSRASAQREIQQKKYLSPEKLLYNEIRSNLFYLNNHNAPYYCQIGNLENKTSNFQEESFFDKHSKGMVGAGMVALGSPIIRKKFVTKGAVGATSIASSFLSKTFPQKLPFRVYTINAKFRLVSTKTMGRALGRLIPNVGMVLLVIDAVNILVEVYKDNDKRDAFSPFFGGGSGGGGGSSHNW</sequence>
<protein>
    <submittedName>
        <fullName evidence="1">Uncharacterized protein</fullName>
    </submittedName>
</protein>
<evidence type="ECO:0000313" key="2">
    <source>
        <dbReference type="Proteomes" id="UP001622370"/>
    </source>
</evidence>
<dbReference type="RefSeq" id="WP_203966988.1">
    <property type="nucleotide sequence ID" value="NZ_BOPJ01000006.1"/>
</dbReference>
<accession>A0ABW8QDU9</accession>
<organism evidence="1 2">
    <name type="scientific">Capnocytophaga stomatis</name>
    <dbReference type="NCBI Taxonomy" id="1848904"/>
    <lineage>
        <taxon>Bacteria</taxon>
        <taxon>Pseudomonadati</taxon>
        <taxon>Bacteroidota</taxon>
        <taxon>Flavobacteriia</taxon>
        <taxon>Flavobacteriales</taxon>
        <taxon>Flavobacteriaceae</taxon>
        <taxon>Capnocytophaga</taxon>
    </lineage>
</organism>
<proteinExistence type="predicted"/>
<dbReference type="EMBL" id="JBJGWJ010000013">
    <property type="protein sequence ID" value="MFK8294529.1"/>
    <property type="molecule type" value="Genomic_DNA"/>
</dbReference>
<comment type="caution">
    <text evidence="1">The sequence shown here is derived from an EMBL/GenBank/DDBJ whole genome shotgun (WGS) entry which is preliminary data.</text>
</comment>
<dbReference type="Pfam" id="PF26636">
    <property type="entry name" value="DUF8209"/>
    <property type="match status" value="1"/>
</dbReference>